<dbReference type="AlphaFoldDB" id="A0A251UPN9"/>
<gene>
    <name evidence="18" type="ORF">HannXRQ_Chr05g0143111</name>
    <name evidence="17" type="ORF">HanXRQr2_Chr05g0210601</name>
</gene>
<dbReference type="FunFam" id="3.30.200.20:FF:000162">
    <property type="entry name" value="Adenine nucleotide alpha hydrolase-like domain kinase"/>
    <property type="match status" value="1"/>
</dbReference>
<evidence type="ECO:0000256" key="1">
    <source>
        <dbReference type="ARBA" id="ARBA00004162"/>
    </source>
</evidence>
<accession>A0A251UPN9</accession>
<dbReference type="PANTHER" id="PTHR47982:SF8">
    <property type="entry name" value="NON-SPECIFIC SERINE_THREONINE PROTEIN KINASE"/>
    <property type="match status" value="1"/>
</dbReference>
<dbReference type="GO" id="GO:0005524">
    <property type="term" value="F:ATP binding"/>
    <property type="evidence" value="ECO:0007669"/>
    <property type="project" value="UniProtKB-UniRule"/>
</dbReference>
<evidence type="ECO:0000256" key="2">
    <source>
        <dbReference type="ARBA" id="ARBA00012513"/>
    </source>
</evidence>
<feature type="binding site" evidence="14">
    <location>
        <position position="71"/>
    </location>
    <ligand>
        <name>ATP</name>
        <dbReference type="ChEBI" id="CHEBI:30616"/>
    </ligand>
</feature>
<keyword evidence="11" id="KW-0472">Membrane</keyword>
<dbReference type="InterPro" id="IPR047117">
    <property type="entry name" value="PERK1-13-like"/>
</dbReference>
<keyword evidence="4 15" id="KW-0723">Serine/threonine-protein kinase</keyword>
<dbReference type="InterPro" id="IPR017441">
    <property type="entry name" value="Protein_kinase_ATP_BS"/>
</dbReference>
<name>A0A251UPN9_HELAN</name>
<dbReference type="GO" id="GO:0005886">
    <property type="term" value="C:plasma membrane"/>
    <property type="evidence" value="ECO:0000318"/>
    <property type="project" value="GO_Central"/>
</dbReference>
<comment type="catalytic activity">
    <reaction evidence="12">
        <text>L-threonyl-[protein] + ATP = O-phospho-L-threonyl-[protein] + ADP + H(+)</text>
        <dbReference type="Rhea" id="RHEA:46608"/>
        <dbReference type="Rhea" id="RHEA-COMP:11060"/>
        <dbReference type="Rhea" id="RHEA-COMP:11605"/>
        <dbReference type="ChEBI" id="CHEBI:15378"/>
        <dbReference type="ChEBI" id="CHEBI:30013"/>
        <dbReference type="ChEBI" id="CHEBI:30616"/>
        <dbReference type="ChEBI" id="CHEBI:61977"/>
        <dbReference type="ChEBI" id="CHEBI:456216"/>
        <dbReference type="EC" id="2.7.11.1"/>
    </reaction>
</comment>
<feature type="domain" description="Protein kinase" evidence="16">
    <location>
        <begin position="43"/>
        <end position="321"/>
    </location>
</feature>
<dbReference type="Gramene" id="mRNA:HanXRQr2_Chr05g0210601">
    <property type="protein sequence ID" value="mRNA:HanXRQr2_Chr05g0210601"/>
    <property type="gene ID" value="HanXRQr2_Chr05g0210601"/>
</dbReference>
<evidence type="ECO:0000256" key="12">
    <source>
        <dbReference type="ARBA" id="ARBA00047899"/>
    </source>
</evidence>
<dbReference type="Gene3D" id="1.10.510.10">
    <property type="entry name" value="Transferase(Phosphotransferase) domain 1"/>
    <property type="match status" value="1"/>
</dbReference>
<dbReference type="EMBL" id="CM007894">
    <property type="protein sequence ID" value="OTG25019.1"/>
    <property type="molecule type" value="Genomic_DNA"/>
</dbReference>
<reference evidence="17 19" key="1">
    <citation type="journal article" date="2017" name="Nature">
        <title>The sunflower genome provides insights into oil metabolism, flowering and Asterid evolution.</title>
        <authorList>
            <person name="Badouin H."/>
            <person name="Gouzy J."/>
            <person name="Grassa C.J."/>
            <person name="Murat F."/>
            <person name="Staton S.E."/>
            <person name="Cottret L."/>
            <person name="Lelandais-Briere C."/>
            <person name="Owens G.L."/>
            <person name="Carrere S."/>
            <person name="Mayjonade B."/>
            <person name="Legrand L."/>
            <person name="Gill N."/>
            <person name="Kane N.C."/>
            <person name="Bowers J.E."/>
            <person name="Hubner S."/>
            <person name="Bellec A."/>
            <person name="Berard A."/>
            <person name="Berges H."/>
            <person name="Blanchet N."/>
            <person name="Boniface M.C."/>
            <person name="Brunel D."/>
            <person name="Catrice O."/>
            <person name="Chaidir N."/>
            <person name="Claudel C."/>
            <person name="Donnadieu C."/>
            <person name="Faraut T."/>
            <person name="Fievet G."/>
            <person name="Helmstetter N."/>
            <person name="King M."/>
            <person name="Knapp S.J."/>
            <person name="Lai Z."/>
            <person name="Le Paslier M.C."/>
            <person name="Lippi Y."/>
            <person name="Lorenzon L."/>
            <person name="Mandel J.R."/>
            <person name="Marage G."/>
            <person name="Marchand G."/>
            <person name="Marquand E."/>
            <person name="Bret-Mestries E."/>
            <person name="Morien E."/>
            <person name="Nambeesan S."/>
            <person name="Nguyen T."/>
            <person name="Pegot-Espagnet P."/>
            <person name="Pouilly N."/>
            <person name="Raftis F."/>
            <person name="Sallet E."/>
            <person name="Schiex T."/>
            <person name="Thomas J."/>
            <person name="Vandecasteele C."/>
            <person name="Vares D."/>
            <person name="Vear F."/>
            <person name="Vautrin S."/>
            <person name="Crespi M."/>
            <person name="Mangin B."/>
            <person name="Burke J.M."/>
            <person name="Salse J."/>
            <person name="Munos S."/>
            <person name="Vincourt P."/>
            <person name="Rieseberg L.H."/>
            <person name="Langlade N.B."/>
        </authorList>
    </citation>
    <scope>NUCLEOTIDE SEQUENCE [LARGE SCALE GENOMIC DNA]</scope>
    <source>
        <strain evidence="19">cv. SF193</strain>
        <tissue evidence="17">Leaves</tissue>
    </source>
</reference>
<comment type="subcellular location">
    <subcellularLocation>
        <location evidence="1">Cell membrane</location>
        <topology evidence="1">Single-pass membrane protein</topology>
    </subcellularLocation>
</comment>
<reference evidence="17" key="3">
    <citation type="submission" date="2020-06" db="EMBL/GenBank/DDBJ databases">
        <title>Helianthus annuus Genome sequencing and assembly Release 2.</title>
        <authorList>
            <person name="Gouzy J."/>
            <person name="Langlade N."/>
            <person name="Munos S."/>
        </authorList>
    </citation>
    <scope>NUCLEOTIDE SEQUENCE</scope>
    <source>
        <tissue evidence="17">Leaves</tissue>
    </source>
</reference>
<keyword evidence="19" id="KW-1185">Reference proteome</keyword>
<proteinExistence type="inferred from homology"/>
<evidence type="ECO:0000256" key="5">
    <source>
        <dbReference type="ARBA" id="ARBA00022679"/>
    </source>
</evidence>
<evidence type="ECO:0000313" key="17">
    <source>
        <dbReference type="EMBL" id="KAF5805541.1"/>
    </source>
</evidence>
<dbReference type="PROSITE" id="PS00107">
    <property type="entry name" value="PROTEIN_KINASE_ATP"/>
    <property type="match status" value="1"/>
</dbReference>
<dbReference type="CDD" id="cd14066">
    <property type="entry name" value="STKc_IRAK"/>
    <property type="match status" value="1"/>
</dbReference>
<keyword evidence="10" id="KW-1133">Transmembrane helix</keyword>
<keyword evidence="5 17" id="KW-0808">Transferase</keyword>
<keyword evidence="8 18" id="KW-0418">Kinase</keyword>
<dbReference type="FunFam" id="1.10.510.10:FF:000173">
    <property type="entry name" value="proline-rich receptor-like protein kinase PERK8"/>
    <property type="match status" value="1"/>
</dbReference>
<evidence type="ECO:0000256" key="9">
    <source>
        <dbReference type="ARBA" id="ARBA00022840"/>
    </source>
</evidence>
<evidence type="ECO:0000259" key="16">
    <source>
        <dbReference type="PROSITE" id="PS50011"/>
    </source>
</evidence>
<comment type="similarity">
    <text evidence="15">Belongs to the protein kinase superfamily.</text>
</comment>
<dbReference type="InParanoid" id="A0A251UPN9"/>
<organism evidence="18 19">
    <name type="scientific">Helianthus annuus</name>
    <name type="common">Common sunflower</name>
    <dbReference type="NCBI Taxonomy" id="4232"/>
    <lineage>
        <taxon>Eukaryota</taxon>
        <taxon>Viridiplantae</taxon>
        <taxon>Streptophyta</taxon>
        <taxon>Embryophyta</taxon>
        <taxon>Tracheophyta</taxon>
        <taxon>Spermatophyta</taxon>
        <taxon>Magnoliopsida</taxon>
        <taxon>eudicotyledons</taxon>
        <taxon>Gunneridae</taxon>
        <taxon>Pentapetalae</taxon>
        <taxon>asterids</taxon>
        <taxon>campanulids</taxon>
        <taxon>Asterales</taxon>
        <taxon>Asteraceae</taxon>
        <taxon>Asteroideae</taxon>
        <taxon>Heliantheae alliance</taxon>
        <taxon>Heliantheae</taxon>
        <taxon>Helianthus</taxon>
    </lineage>
</organism>
<keyword evidence="3" id="KW-1003">Cell membrane</keyword>
<evidence type="ECO:0000256" key="13">
    <source>
        <dbReference type="ARBA" id="ARBA00048679"/>
    </source>
</evidence>
<dbReference type="Pfam" id="PF00069">
    <property type="entry name" value="Pkinase"/>
    <property type="match status" value="1"/>
</dbReference>
<evidence type="ECO:0000256" key="7">
    <source>
        <dbReference type="ARBA" id="ARBA00022741"/>
    </source>
</evidence>
<dbReference type="PROSITE" id="PS00108">
    <property type="entry name" value="PROTEIN_KINASE_ST"/>
    <property type="match status" value="1"/>
</dbReference>
<evidence type="ECO:0000313" key="18">
    <source>
        <dbReference type="EMBL" id="OTG25019.1"/>
    </source>
</evidence>
<dbReference type="InterPro" id="IPR000719">
    <property type="entry name" value="Prot_kinase_dom"/>
</dbReference>
<dbReference type="PANTHER" id="PTHR47982">
    <property type="entry name" value="PROLINE-RICH RECEPTOR-LIKE PROTEIN KINASE PERK4"/>
    <property type="match status" value="1"/>
</dbReference>
<keyword evidence="6" id="KW-0812">Transmembrane</keyword>
<evidence type="ECO:0000313" key="19">
    <source>
        <dbReference type="Proteomes" id="UP000215914"/>
    </source>
</evidence>
<keyword evidence="7 14" id="KW-0547">Nucleotide-binding</keyword>
<dbReference type="GO" id="GO:0004674">
    <property type="term" value="F:protein serine/threonine kinase activity"/>
    <property type="evidence" value="ECO:0007669"/>
    <property type="project" value="UniProtKB-KW"/>
</dbReference>
<dbReference type="SUPFAM" id="SSF56112">
    <property type="entry name" value="Protein kinase-like (PK-like)"/>
    <property type="match status" value="1"/>
</dbReference>
<dbReference type="EMBL" id="MNCJ02000320">
    <property type="protein sequence ID" value="KAF5805541.1"/>
    <property type="molecule type" value="Genomic_DNA"/>
</dbReference>
<dbReference type="SMART" id="SM00220">
    <property type="entry name" value="S_TKc"/>
    <property type="match status" value="1"/>
</dbReference>
<protein>
    <recommendedName>
        <fullName evidence="2">non-specific serine/threonine protein kinase</fullName>
        <ecNumber evidence="2">2.7.11.1</ecNumber>
    </recommendedName>
</protein>
<dbReference type="Proteomes" id="UP000215914">
    <property type="component" value="Chromosome 5"/>
</dbReference>
<comment type="catalytic activity">
    <reaction evidence="13">
        <text>L-seryl-[protein] + ATP = O-phospho-L-seryl-[protein] + ADP + H(+)</text>
        <dbReference type="Rhea" id="RHEA:17989"/>
        <dbReference type="Rhea" id="RHEA-COMP:9863"/>
        <dbReference type="Rhea" id="RHEA-COMP:11604"/>
        <dbReference type="ChEBI" id="CHEBI:15378"/>
        <dbReference type="ChEBI" id="CHEBI:29999"/>
        <dbReference type="ChEBI" id="CHEBI:30616"/>
        <dbReference type="ChEBI" id="CHEBI:83421"/>
        <dbReference type="ChEBI" id="CHEBI:456216"/>
        <dbReference type="EC" id="2.7.11.1"/>
    </reaction>
</comment>
<sequence>MFGSCAVDPSHVIMMPPVEYSPPPESNKTLFTYEDLANATQGFSDANIIGRGGFGYVHKGVLPTGEKVAIKRLKVGSRQGESEFQAEVATANRIHHKHLVSLVGHCTTGLERLLVYEFVPNNTLEYHLHGKETDLLSWDKRMKVAVGTAKVLAYLHEECEPKIIHRDMKSTNILLDCNFEPKVADFGLARFFPETNTHVSTRVMGTFGYLAPEYALTGKLTEKSDVFSFGIILLELITGRPPVDKDQFLDDNIVDWARPLMKRVLKDGNFSSLVDTRMQNNYDCTVMARMIACAAVCVHHLARRRPSMSQIVGVLEGNLTLRHLDHHNCHESSDHDN</sequence>
<dbReference type="EC" id="2.7.11.1" evidence="2"/>
<dbReference type="PROSITE" id="PS50011">
    <property type="entry name" value="PROTEIN_KINASE_DOM"/>
    <property type="match status" value="1"/>
</dbReference>
<evidence type="ECO:0000256" key="6">
    <source>
        <dbReference type="ARBA" id="ARBA00022692"/>
    </source>
</evidence>
<reference evidence="18" key="2">
    <citation type="submission" date="2017-02" db="EMBL/GenBank/DDBJ databases">
        <title>Sunflower complete genome.</title>
        <authorList>
            <person name="Langlade N."/>
            <person name="Munos S."/>
        </authorList>
    </citation>
    <scope>NUCLEOTIDE SEQUENCE [LARGE SCALE GENOMIC DNA]</scope>
    <source>
        <tissue evidence="18">Leaves</tissue>
    </source>
</reference>
<evidence type="ECO:0000256" key="11">
    <source>
        <dbReference type="ARBA" id="ARBA00023136"/>
    </source>
</evidence>
<evidence type="ECO:0000256" key="15">
    <source>
        <dbReference type="RuleBase" id="RU000304"/>
    </source>
</evidence>
<evidence type="ECO:0000256" key="10">
    <source>
        <dbReference type="ARBA" id="ARBA00022989"/>
    </source>
</evidence>
<dbReference type="OMA" id="ANILYHE"/>
<dbReference type="InterPro" id="IPR011009">
    <property type="entry name" value="Kinase-like_dom_sf"/>
</dbReference>
<evidence type="ECO:0000256" key="8">
    <source>
        <dbReference type="ARBA" id="ARBA00022777"/>
    </source>
</evidence>
<evidence type="ECO:0000256" key="3">
    <source>
        <dbReference type="ARBA" id="ARBA00022475"/>
    </source>
</evidence>
<dbReference type="Gene3D" id="3.30.200.20">
    <property type="entry name" value="Phosphorylase Kinase, domain 1"/>
    <property type="match status" value="1"/>
</dbReference>
<evidence type="ECO:0000256" key="14">
    <source>
        <dbReference type="PROSITE-ProRule" id="PRU10141"/>
    </source>
</evidence>
<keyword evidence="9 14" id="KW-0067">ATP-binding</keyword>
<evidence type="ECO:0000256" key="4">
    <source>
        <dbReference type="ARBA" id="ARBA00022527"/>
    </source>
</evidence>
<dbReference type="InterPro" id="IPR008271">
    <property type="entry name" value="Ser/Thr_kinase_AS"/>
</dbReference>